<evidence type="ECO:0000259" key="3">
    <source>
        <dbReference type="PROSITE" id="PS50020"/>
    </source>
</evidence>
<dbReference type="PROSITE" id="PS50020">
    <property type="entry name" value="WW_DOMAIN_2"/>
    <property type="match status" value="1"/>
</dbReference>
<evidence type="ECO:0000256" key="2">
    <source>
        <dbReference type="SAM" id="MobiDB-lite"/>
    </source>
</evidence>
<dbReference type="InterPro" id="IPR036020">
    <property type="entry name" value="WW_dom_sf"/>
</dbReference>
<reference evidence="4 5" key="1">
    <citation type="journal article" date="2024" name="Science">
        <title>Giant polyketide synthase enzymes in the biosynthesis of giant marine polyether toxins.</title>
        <authorList>
            <person name="Fallon T.R."/>
            <person name="Shende V.V."/>
            <person name="Wierzbicki I.H."/>
            <person name="Pendleton A.L."/>
            <person name="Watervoot N.F."/>
            <person name="Auber R.P."/>
            <person name="Gonzalez D.J."/>
            <person name="Wisecaver J.H."/>
            <person name="Moore B.S."/>
        </authorList>
    </citation>
    <scope>NUCLEOTIDE SEQUENCE [LARGE SCALE GENOMIC DNA]</scope>
    <source>
        <strain evidence="4 5">12B1</strain>
    </source>
</reference>
<feature type="compositionally biased region" description="Basic and acidic residues" evidence="2">
    <location>
        <begin position="1128"/>
        <end position="1139"/>
    </location>
</feature>
<protein>
    <recommendedName>
        <fullName evidence="3">WW domain-containing protein</fullName>
    </recommendedName>
</protein>
<comment type="caution">
    <text evidence="4">The sequence shown here is derived from an EMBL/GenBank/DDBJ whole genome shotgun (WGS) entry which is preliminary data.</text>
</comment>
<feature type="region of interest" description="Disordered" evidence="2">
    <location>
        <begin position="258"/>
        <end position="288"/>
    </location>
</feature>
<keyword evidence="5" id="KW-1185">Reference proteome</keyword>
<feature type="coiled-coil region" evidence="1">
    <location>
        <begin position="783"/>
        <end position="810"/>
    </location>
</feature>
<feature type="domain" description="WW" evidence="3">
    <location>
        <begin position="2023"/>
        <end position="2057"/>
    </location>
</feature>
<feature type="compositionally biased region" description="Low complexity" evidence="2">
    <location>
        <begin position="1555"/>
        <end position="1573"/>
    </location>
</feature>
<feature type="region of interest" description="Disordered" evidence="2">
    <location>
        <begin position="1555"/>
        <end position="1574"/>
    </location>
</feature>
<dbReference type="PROSITE" id="PS50096">
    <property type="entry name" value="IQ"/>
    <property type="match status" value="1"/>
</dbReference>
<feature type="compositionally biased region" description="Acidic residues" evidence="2">
    <location>
        <begin position="258"/>
        <end position="272"/>
    </location>
</feature>
<dbReference type="PROSITE" id="PS01159">
    <property type="entry name" value="WW_DOMAIN_1"/>
    <property type="match status" value="1"/>
</dbReference>
<name>A0AB34KCA8_PRYPA</name>
<gene>
    <name evidence="4" type="ORF">AB1Y20_001761</name>
</gene>
<evidence type="ECO:0000313" key="5">
    <source>
        <dbReference type="Proteomes" id="UP001515480"/>
    </source>
</evidence>
<feature type="region of interest" description="Disordered" evidence="2">
    <location>
        <begin position="1128"/>
        <end position="1185"/>
    </location>
</feature>
<keyword evidence="1" id="KW-0175">Coiled coil</keyword>
<proteinExistence type="predicted"/>
<feature type="region of interest" description="Disordered" evidence="2">
    <location>
        <begin position="1"/>
        <end position="88"/>
    </location>
</feature>
<dbReference type="EMBL" id="JBGBPQ010000001">
    <property type="protein sequence ID" value="KAL1530867.1"/>
    <property type="molecule type" value="Genomic_DNA"/>
</dbReference>
<organism evidence="4 5">
    <name type="scientific">Prymnesium parvum</name>
    <name type="common">Toxic golden alga</name>
    <dbReference type="NCBI Taxonomy" id="97485"/>
    <lineage>
        <taxon>Eukaryota</taxon>
        <taxon>Haptista</taxon>
        <taxon>Haptophyta</taxon>
        <taxon>Prymnesiophyceae</taxon>
        <taxon>Prymnesiales</taxon>
        <taxon>Prymnesiaceae</taxon>
        <taxon>Prymnesium</taxon>
    </lineage>
</organism>
<sequence>MHSGSFSARLDTPPHGRQSGSLCARLDTPTYGRQTGSLSARLDTPPTARLTGSLSARQGTPPAYFPPRTAPADFSRRAAARGPRRDLPKVRCARLQSGATRSRRADLSATDPCCPPLLPPRKPALAPPFVSPPERYAPYRPGYFDVLLPAAAAAGGGVVARTDSMVLVHELLAPAILVPLLTSYADLYAVIDARERAVQAMKGFIASLRYIRGNARRLPTEQLRHSRAKLARLLGRLRAHSTNVVELLLLWRRRREEKEEEGEGGEPQEEPQEGAKSDTPPTYSRESTLLGMRTSRPVAPAEPFFWMGWNYLLKMSQDMRFAPLPVGSDPLLLYWFHYESPRHEAREVALRTPPDPSREAEWWFDAERLHTAADIARMRAAQQARRVCVLCGRGVRKGRLCEGEGEILDEVQRYPQLPQPPSTEEQLRRPQSDVAREAQMLLYGEGGYAEKVGHFQRQQQAVLSIQSMARLRFLRRRLSRRFERRALHAVRVIQYRYRNQQAAKLSSTQNVMASMLVAAQREHKEEQLRLEEDARVTRERQAEAEMRHKVLARRWKAVRSCIAELRAQALSAPVVQCAVRVLRARRKMWQFAQYAKLRRANLTTEHAQRAVRKVQYQMRAYQAATRMLVDQYEERKAWYQDSRSAVLLQPLVSFIKRKRSEICQGVSNVEKLIGQDSLEQIRLELDRATKRIWAIEGEKELLEALQGKPKLDFLMKKRLDNKLIAANLQPRLEKLQTSYENTQRAARYLSEQRQAAQGMIDILDAIRVAQFEYKHGANGMHPIVMLTGQLEALHRKKENLDRRIAKLNVEVMGSHWQLLPMWASYTRATASLELISSIISKQVLVSSETSTESTQQLQVVATQDASTMLSTSAREAEELEARIEQLRASMEPLERLCGERTRLRAALKALRTLYGSGQRTKYTQLARRRTEALGHTITTANAQVAYRDCKKTIAVVAGARELIAQLSSDHAQLPRPTLEVRIQLPGGSQSSTFDDAKVARQLLDDMCMWMGWPDEVLLLAHQKTCKDPAAGSGANWLDVSATLCANNSMPGIEPELIGPVIVDECQSGRMTAALTNTASCLGLASVQILNCRCWIPTREELIAQITPVALVEEEARQELQHCISVAEALEKEQPTKGEESFAEPPRSPSKPSHTPTFFIKPAVTPVNRPVSEAERSDEEPPEPSVDLAHSIEEIEEEDPDGNALMEASEDKADWGSTNPDFSEIEARVGARGSRHGSLSGVDENRVAMACAGALTNLVGMISTMSRPQRPRNRASEGAPKANKLRIAISQMTGHKERALYFRVRIDVLQGKLKALERLRSHERWNGLRFKGSSATVDEAWNMGIHSRGDPSGHFCAFCAQRNPPVLGRHRYVDCVKRLLAGMPEYSVSALEQLTNELMRREMHTERLLAMFQVVVQRRKQCKAVLDETADACHALRKYANPSDSVAPPTQATTRSLQPVCRPRNHTYCHRVRLLSRALADQLFSEQTLAEKLRAIESSSVWSQLKVLFIMSPRRSLIYDGYREMTAEAEGKSLTEPSEESSVDDDDEAAIAAADAVSTSAATPAASAPEAAPVRAKPRLRHMSMSTVLNQNQLNALNGNNARQVTIASLPNPRGQESLPRGQEMGLARRASRYSMGDAGQSQDSFARGPEMGLARRASRYSMGDAGQSQDSFARGPEMGLARRTSRYGMGDAGQSQDSFARGPEMGLARRTSRYGLIDSVQEERGSPFDTKHNYLIEPWHIVRTASDLGIQNIFDGETSPASRRPADEEYHLLPLAIELLTAPIPGGWCEVMENMAGQMTLMFEEEATGNVQLEHPLTPIFRSLLRRERTLPSSPECRSCNWKGPHWLLAAAERKIQFASKSGGSYFYDFSNGSVTDSLSSIVLAAHKVYQSKAEESVPGEVVHALRRGTTMSSQDAAAAATMAQTRALIRKTTQHEVSAQALLKISGRYKAAVKTQLQAERESLVAGYIHKALKRTFYKVMSTALAHEPRAMTLTISVAVAYGIELVKEAEYLWLADLAMSLPVPLGWVKVTRNAQPSFYWYNELLGISQWTHPIDDFIKCTLKALRQPLHATCLPQVRALLGVEHLQPEDLTADGASASSSALPQ</sequence>
<dbReference type="SUPFAM" id="SSF51045">
    <property type="entry name" value="WW domain"/>
    <property type="match status" value="1"/>
</dbReference>
<accession>A0AB34KCA8</accession>
<evidence type="ECO:0000256" key="1">
    <source>
        <dbReference type="SAM" id="Coils"/>
    </source>
</evidence>
<dbReference type="InterPro" id="IPR001202">
    <property type="entry name" value="WW_dom"/>
</dbReference>
<evidence type="ECO:0000313" key="4">
    <source>
        <dbReference type="EMBL" id="KAL1530867.1"/>
    </source>
</evidence>
<dbReference type="Proteomes" id="UP001515480">
    <property type="component" value="Unassembled WGS sequence"/>
</dbReference>
<feature type="coiled-coil region" evidence="1">
    <location>
        <begin position="869"/>
        <end position="896"/>
    </location>
</feature>